<evidence type="ECO:0000313" key="2">
    <source>
        <dbReference type="Proteomes" id="UP001057402"/>
    </source>
</evidence>
<protein>
    <submittedName>
        <fullName evidence="1">Uncharacterized protein</fullName>
    </submittedName>
</protein>
<gene>
    <name evidence="1" type="ORF">MLD38_018199</name>
</gene>
<dbReference type="EMBL" id="CM042884">
    <property type="protein sequence ID" value="KAI4369795.1"/>
    <property type="molecule type" value="Genomic_DNA"/>
</dbReference>
<sequence>MAGINFFLTWWNTSELQAPVDFYSIPIKPDLDFYFLSFAIDSDPSGKSHNTLCRDYYFLLIFAIDSKPSRKLQNGKFSPYCSSLLTKVSASSIKKQHPLLNYSRSPLPVEHRRPCGSPTDFTYCVGELITTMKNHSLIKVTTIAPFANTPDAYIELFNRYKSTINYVNYQFSTDGLGTPRGILDKFKVRASQFDKNKLLPSCEINGRGIHGEWGCILISVEIDSEEWVPYQRIDGILC</sequence>
<organism evidence="1 2">
    <name type="scientific">Melastoma candidum</name>
    <dbReference type="NCBI Taxonomy" id="119954"/>
    <lineage>
        <taxon>Eukaryota</taxon>
        <taxon>Viridiplantae</taxon>
        <taxon>Streptophyta</taxon>
        <taxon>Embryophyta</taxon>
        <taxon>Tracheophyta</taxon>
        <taxon>Spermatophyta</taxon>
        <taxon>Magnoliopsida</taxon>
        <taxon>eudicotyledons</taxon>
        <taxon>Gunneridae</taxon>
        <taxon>Pentapetalae</taxon>
        <taxon>rosids</taxon>
        <taxon>malvids</taxon>
        <taxon>Myrtales</taxon>
        <taxon>Melastomataceae</taxon>
        <taxon>Melastomatoideae</taxon>
        <taxon>Melastomateae</taxon>
        <taxon>Melastoma</taxon>
    </lineage>
</organism>
<proteinExistence type="predicted"/>
<evidence type="ECO:0000313" key="1">
    <source>
        <dbReference type="EMBL" id="KAI4369795.1"/>
    </source>
</evidence>
<accession>A0ACB9QT10</accession>
<reference evidence="2" key="1">
    <citation type="journal article" date="2023" name="Front. Plant Sci.">
        <title>Chromosomal-level genome assembly of Melastoma candidum provides insights into trichome evolution.</title>
        <authorList>
            <person name="Zhong Y."/>
            <person name="Wu W."/>
            <person name="Sun C."/>
            <person name="Zou P."/>
            <person name="Liu Y."/>
            <person name="Dai S."/>
            <person name="Zhou R."/>
        </authorList>
    </citation>
    <scope>NUCLEOTIDE SEQUENCE [LARGE SCALE GENOMIC DNA]</scope>
</reference>
<keyword evidence="2" id="KW-1185">Reference proteome</keyword>
<dbReference type="Proteomes" id="UP001057402">
    <property type="component" value="Chromosome 5"/>
</dbReference>
<name>A0ACB9QT10_9MYRT</name>
<comment type="caution">
    <text evidence="1">The sequence shown here is derived from an EMBL/GenBank/DDBJ whole genome shotgun (WGS) entry which is preliminary data.</text>
</comment>